<evidence type="ECO:0000256" key="1">
    <source>
        <dbReference type="SAM" id="MobiDB-lite"/>
    </source>
</evidence>
<dbReference type="Proteomes" id="UP000239290">
    <property type="component" value="Unassembled WGS sequence"/>
</dbReference>
<dbReference type="RefSeq" id="WP_105420438.1">
    <property type="nucleotide sequence ID" value="NZ_PUIO01000047.1"/>
</dbReference>
<reference evidence="4" key="1">
    <citation type="submission" date="2018-02" db="EMBL/GenBank/DDBJ databases">
        <title>Draft genome sequencing of Rhodococcus opacus KU647198.</title>
        <authorList>
            <person name="Zheng B.-X."/>
        </authorList>
    </citation>
    <scope>NUCLEOTIDE SEQUENCE [LARGE SCALE GENOMIC DNA]</scope>
    <source>
        <strain evidence="4">04-OD7</strain>
    </source>
</reference>
<gene>
    <name evidence="3" type="ORF">C5613_31470</name>
</gene>
<comment type="caution">
    <text evidence="3">The sequence shown here is derived from an EMBL/GenBank/DDBJ whole genome shotgun (WGS) entry which is preliminary data.</text>
</comment>
<dbReference type="InterPro" id="IPR025359">
    <property type="entry name" value="SduA_C"/>
</dbReference>
<dbReference type="EMBL" id="PUIO01000047">
    <property type="protein sequence ID" value="PQP19019.1"/>
    <property type="molecule type" value="Genomic_DNA"/>
</dbReference>
<evidence type="ECO:0000313" key="4">
    <source>
        <dbReference type="Proteomes" id="UP000239290"/>
    </source>
</evidence>
<evidence type="ECO:0000313" key="3">
    <source>
        <dbReference type="EMBL" id="PQP19019.1"/>
    </source>
</evidence>
<proteinExistence type="predicted"/>
<name>A0A2S8IWG2_RHOOP</name>
<dbReference type="Pfam" id="PF14082">
    <property type="entry name" value="SduA_C"/>
    <property type="match status" value="1"/>
</dbReference>
<accession>A0A2S8IWG2</accession>
<sequence length="249" mass="28404">MRYRIGPESDNGAGDYDDSPSPTELAELMQWLENETARHKREEAAEPSLAEFAVEWDDITLERVAAFRGALNTASVEADMQAFLEANPNLLVQPLGGGHGRWVIPEKRLGSEHRADFMIGQKSTVGFEWVAVELEGPQRKMFNKNGEANQWLTHAIGQINDWRDWISRNRDYAARPRTDKGLGLVDIDGEVPGWIIMGRSSEASPETHDRRRRLARQHNIKIHSYDWLVERALARCAELTAWRRGEEMD</sequence>
<dbReference type="AlphaFoldDB" id="A0A2S8IWG2"/>
<feature type="domain" description="Shedu protein SduA C-terminal" evidence="2">
    <location>
        <begin position="75"/>
        <end position="228"/>
    </location>
</feature>
<protein>
    <recommendedName>
        <fullName evidence="2">Shedu protein SduA C-terminal domain-containing protein</fullName>
    </recommendedName>
</protein>
<feature type="region of interest" description="Disordered" evidence="1">
    <location>
        <begin position="1"/>
        <end position="22"/>
    </location>
</feature>
<evidence type="ECO:0000259" key="2">
    <source>
        <dbReference type="Pfam" id="PF14082"/>
    </source>
</evidence>
<organism evidence="3 4">
    <name type="scientific">Rhodococcus opacus</name>
    <name type="common">Nocardia opaca</name>
    <dbReference type="NCBI Taxonomy" id="37919"/>
    <lineage>
        <taxon>Bacteria</taxon>
        <taxon>Bacillati</taxon>
        <taxon>Actinomycetota</taxon>
        <taxon>Actinomycetes</taxon>
        <taxon>Mycobacteriales</taxon>
        <taxon>Nocardiaceae</taxon>
        <taxon>Rhodococcus</taxon>
    </lineage>
</organism>